<sequence length="59" mass="6399">ALVNVDSFDVDTTNFGTYFSLMDMFGVPEVHSDAIRVACVMDAGTVDVLATYSYAEAKK</sequence>
<dbReference type="EMBL" id="BARW01006925">
    <property type="protein sequence ID" value="GAI82594.1"/>
    <property type="molecule type" value="Genomic_DNA"/>
</dbReference>
<accession>X1TRE0</accession>
<dbReference type="AlphaFoldDB" id="X1TRE0"/>
<comment type="caution">
    <text evidence="1">The sequence shown here is derived from an EMBL/GenBank/DDBJ whole genome shotgun (WGS) entry which is preliminary data.</text>
</comment>
<evidence type="ECO:0000313" key="1">
    <source>
        <dbReference type="EMBL" id="GAI82594.1"/>
    </source>
</evidence>
<gene>
    <name evidence="1" type="ORF">S12H4_14526</name>
</gene>
<organism evidence="1">
    <name type="scientific">marine sediment metagenome</name>
    <dbReference type="NCBI Taxonomy" id="412755"/>
    <lineage>
        <taxon>unclassified sequences</taxon>
        <taxon>metagenomes</taxon>
        <taxon>ecological metagenomes</taxon>
    </lineage>
</organism>
<protein>
    <submittedName>
        <fullName evidence="1">Uncharacterized protein</fullName>
    </submittedName>
</protein>
<reference evidence="1" key="1">
    <citation type="journal article" date="2014" name="Front. Microbiol.">
        <title>High frequency of phylogenetically diverse reductive dehalogenase-homologous genes in deep subseafloor sedimentary metagenomes.</title>
        <authorList>
            <person name="Kawai M."/>
            <person name="Futagami T."/>
            <person name="Toyoda A."/>
            <person name="Takaki Y."/>
            <person name="Nishi S."/>
            <person name="Hori S."/>
            <person name="Arai W."/>
            <person name="Tsubouchi T."/>
            <person name="Morono Y."/>
            <person name="Uchiyama I."/>
            <person name="Ito T."/>
            <person name="Fujiyama A."/>
            <person name="Inagaki F."/>
            <person name="Takami H."/>
        </authorList>
    </citation>
    <scope>NUCLEOTIDE SEQUENCE</scope>
    <source>
        <strain evidence="1">Expedition CK06-06</strain>
    </source>
</reference>
<name>X1TRE0_9ZZZZ</name>
<feature type="non-terminal residue" evidence="1">
    <location>
        <position position="1"/>
    </location>
</feature>
<proteinExistence type="predicted"/>